<proteinExistence type="predicted"/>
<name>A0AAP2RI54_9FIRM</name>
<dbReference type="RefSeq" id="WP_231062086.1">
    <property type="nucleotide sequence ID" value="NZ_JAJNOR010000003.1"/>
</dbReference>
<dbReference type="InterPro" id="IPR036237">
    <property type="entry name" value="Xyl_isomerase-like_sf"/>
</dbReference>
<sequence>MSLTHLKQSQIATSTFPYCRYSLDYTLDSLERIGCEHFEFQAVEPLLSLEDVSEADIRVTAKKIADHHLKCICVTPDVMNYPINLASSNEMCRRRSIGILKRAVNCAEAFHAPFIQMHVGYSLIDEPAAEAWERAAESMRELAGYAAAHGIVITSEYSVFTWKSVLQSSKALRKLIDEVDSPGYKGMTDTVVMVKIPETIEDSVNNIGIQNLRHVHFTDGLGDATSSLHMVPGEGRLPLDHILQVLDDAKYDGYLSLELQGADEAPEEAMRKGYKWMCGHIPG</sequence>
<evidence type="ECO:0000313" key="3">
    <source>
        <dbReference type="Proteomes" id="UP001299265"/>
    </source>
</evidence>
<accession>A0AAP2RI54</accession>
<keyword evidence="2" id="KW-0413">Isomerase</keyword>
<gene>
    <name evidence="2" type="ORF">LQE92_05955</name>
</gene>
<dbReference type="PANTHER" id="PTHR12110">
    <property type="entry name" value="HYDROXYPYRUVATE ISOMERASE"/>
    <property type="match status" value="1"/>
</dbReference>
<evidence type="ECO:0000313" key="2">
    <source>
        <dbReference type="EMBL" id="MCD2492171.1"/>
    </source>
</evidence>
<comment type="caution">
    <text evidence="2">The sequence shown here is derived from an EMBL/GenBank/DDBJ whole genome shotgun (WGS) entry which is preliminary data.</text>
</comment>
<organism evidence="2 3">
    <name type="scientific">Lientehia hominis</name>
    <dbReference type="NCBI Taxonomy" id="2897778"/>
    <lineage>
        <taxon>Bacteria</taxon>
        <taxon>Bacillati</taxon>
        <taxon>Bacillota</taxon>
        <taxon>Clostridia</taxon>
        <taxon>Lachnospirales</taxon>
        <taxon>Lachnospiraceae</taxon>
        <taxon>Lientehia</taxon>
    </lineage>
</organism>
<protein>
    <submittedName>
        <fullName evidence="2">Sugar phosphate isomerase/epimerase</fullName>
    </submittedName>
</protein>
<dbReference type="PANTHER" id="PTHR12110:SF21">
    <property type="entry name" value="XYLOSE ISOMERASE-LIKE TIM BARREL DOMAIN-CONTAINING PROTEIN"/>
    <property type="match status" value="1"/>
</dbReference>
<keyword evidence="3" id="KW-1185">Reference proteome</keyword>
<reference evidence="2 3" key="1">
    <citation type="submission" date="2021-11" db="EMBL/GenBank/DDBJ databases">
        <title>Lacrimispora sp. nov. NSJ-141 isolated from human feces.</title>
        <authorList>
            <person name="Abdugheni R."/>
        </authorList>
    </citation>
    <scope>NUCLEOTIDE SEQUENCE [LARGE SCALE GENOMIC DNA]</scope>
    <source>
        <strain evidence="2 3">NSJ-141</strain>
    </source>
</reference>
<dbReference type="InterPro" id="IPR050312">
    <property type="entry name" value="IolE/XylAMocC-like"/>
</dbReference>
<dbReference type="AlphaFoldDB" id="A0AAP2RI54"/>
<dbReference type="InterPro" id="IPR013022">
    <property type="entry name" value="Xyl_isomerase-like_TIM-brl"/>
</dbReference>
<feature type="domain" description="Xylose isomerase-like TIM barrel" evidence="1">
    <location>
        <begin position="29"/>
        <end position="277"/>
    </location>
</feature>
<evidence type="ECO:0000259" key="1">
    <source>
        <dbReference type="Pfam" id="PF01261"/>
    </source>
</evidence>
<dbReference type="SUPFAM" id="SSF51658">
    <property type="entry name" value="Xylose isomerase-like"/>
    <property type="match status" value="1"/>
</dbReference>
<dbReference type="Pfam" id="PF01261">
    <property type="entry name" value="AP_endonuc_2"/>
    <property type="match status" value="1"/>
</dbReference>
<dbReference type="GO" id="GO:0016853">
    <property type="term" value="F:isomerase activity"/>
    <property type="evidence" value="ECO:0007669"/>
    <property type="project" value="UniProtKB-KW"/>
</dbReference>
<dbReference type="Gene3D" id="3.20.20.150">
    <property type="entry name" value="Divalent-metal-dependent TIM barrel enzymes"/>
    <property type="match status" value="1"/>
</dbReference>
<dbReference type="Proteomes" id="UP001299265">
    <property type="component" value="Unassembled WGS sequence"/>
</dbReference>
<dbReference type="EMBL" id="JAJNOR010000003">
    <property type="protein sequence ID" value="MCD2492171.1"/>
    <property type="molecule type" value="Genomic_DNA"/>
</dbReference>